<keyword evidence="3" id="KW-0732">Signal</keyword>
<feature type="transmembrane region" description="Helical" evidence="2">
    <location>
        <begin position="826"/>
        <end position="844"/>
    </location>
</feature>
<dbReference type="EMBL" id="CP036433">
    <property type="protein sequence ID" value="QDU99104.1"/>
    <property type="molecule type" value="Genomic_DNA"/>
</dbReference>
<dbReference type="SUPFAM" id="SSF48452">
    <property type="entry name" value="TPR-like"/>
    <property type="match status" value="1"/>
</dbReference>
<keyword evidence="2" id="KW-0812">Transmembrane</keyword>
<dbReference type="Pfam" id="PF00515">
    <property type="entry name" value="TPR_1"/>
    <property type="match status" value="1"/>
</dbReference>
<dbReference type="KEGG" id="lcre:Pla8534_70150"/>
<dbReference type="PANTHER" id="PTHR40940:SF2">
    <property type="entry name" value="BATD"/>
    <property type="match status" value="1"/>
</dbReference>
<dbReference type="InterPro" id="IPR011990">
    <property type="entry name" value="TPR-like_helical_dom_sf"/>
</dbReference>
<accession>A0A518E4V1</accession>
<dbReference type="PANTHER" id="PTHR40940">
    <property type="entry name" value="PROTEIN BATD-RELATED"/>
    <property type="match status" value="1"/>
</dbReference>
<keyword evidence="1" id="KW-0802">TPR repeat</keyword>
<keyword evidence="2" id="KW-0472">Membrane</keyword>
<feature type="chain" id="PRO_5022243818" evidence="3">
    <location>
        <begin position="34"/>
        <end position="923"/>
    </location>
</feature>
<evidence type="ECO:0000313" key="4">
    <source>
        <dbReference type="EMBL" id="QDU99104.1"/>
    </source>
</evidence>
<dbReference type="InterPro" id="IPR025738">
    <property type="entry name" value="BatD"/>
</dbReference>
<sequence length="923" mass="98517" precursor="true">MKLFSPLSSLRSALPCTLVLIALAMGPASLARAAEVNAAISSREAYVGAPVTLQVEIANASDFDEPTVPDIDGLEIRSAGSPRRSSQTTIINGRRTDRTSAVYVWQVIPRREGTFEIPALQLQVDGRTETTDPLRFVVAKSETGDLLFVEVTGQQEKIYVGQPLTLTLNVWIKPYRDAKHSLTLTEANMWQLLSDGTRWGAFSDRMQELARNNQRPGGQEVLRPDANGEEHAYYRYQVEATVYPKRPGQIDVGDVQVVVNYPTRLEAARDPFGAMFDDDFFPGGSPFPGGFGRSRRNTLTVSATRPAVAEASVEPIEVTPIPTADRPFDYRGAVGEYQIATQAAPTSVKAGDPITLHIGVSGDGPMELVAAPPLADLPNLTADFQVSREPLAGLVQDNVKLFTTSIRPRREGITQIPAIPLSYFDPVAEKFVTVHSEPITIEVAPADRLALGAIVGGNQDAGSPDKDDADTPASLDLSSYLGADAAHSSTSPAGWPWLWALLLPPLVVVAVGLFLHRQRWLPLFVGGAKQRLRSGLKAIEAAASPSAVASVVRDFSEGMDGAKKDGKIAALLNACEQAAYAGASDVQLDELKAKATALLPELAASRSQQTTGQTHAPRNVRRQAAFACLALAGLAVAVPAGTMLAGWLPEQQEPTVSSPAPAATNVLPGLTDTQREAILAEANAASQRGQQAMASDAAAMKEAFSTAALKYQLLVDAGVQNSRLYGNLANACLQSGELGRAIASYERALQLDPSNHQARVNLHAARQAVVSPGEPAAASFSWTGLAAGLNRYLPPTSRWLLLATAWMLAWGVVLLRLFWSGHSWKYAMLPAAALLLIAVALVGTDRWLGDTNHQAIVVAKAVVLHQFPLENAPAVTGQPLPEGEAVAVLDQRDAWLEIRTPSGQTGWVKSPQVTQLGGRSTDA</sequence>
<keyword evidence="2" id="KW-1133">Transmembrane helix</keyword>
<feature type="signal peptide" evidence="3">
    <location>
        <begin position="1"/>
        <end position="33"/>
    </location>
</feature>
<dbReference type="Gene3D" id="1.25.40.10">
    <property type="entry name" value="Tetratricopeptide repeat domain"/>
    <property type="match status" value="1"/>
</dbReference>
<dbReference type="RefSeq" id="WP_145058863.1">
    <property type="nucleotide sequence ID" value="NZ_CP036433.1"/>
</dbReference>
<dbReference type="PROSITE" id="PS50005">
    <property type="entry name" value="TPR"/>
    <property type="match status" value="1"/>
</dbReference>
<reference evidence="4 5" key="1">
    <citation type="submission" date="2019-02" db="EMBL/GenBank/DDBJ databases">
        <title>Deep-cultivation of Planctomycetes and their phenomic and genomic characterization uncovers novel biology.</title>
        <authorList>
            <person name="Wiegand S."/>
            <person name="Jogler M."/>
            <person name="Boedeker C."/>
            <person name="Pinto D."/>
            <person name="Vollmers J."/>
            <person name="Rivas-Marin E."/>
            <person name="Kohn T."/>
            <person name="Peeters S.H."/>
            <person name="Heuer A."/>
            <person name="Rast P."/>
            <person name="Oberbeckmann S."/>
            <person name="Bunk B."/>
            <person name="Jeske O."/>
            <person name="Meyerdierks A."/>
            <person name="Storesund J.E."/>
            <person name="Kallscheuer N."/>
            <person name="Luecker S."/>
            <person name="Lage O.M."/>
            <person name="Pohl T."/>
            <person name="Merkel B.J."/>
            <person name="Hornburger P."/>
            <person name="Mueller R.-W."/>
            <person name="Bruemmer F."/>
            <person name="Labrenz M."/>
            <person name="Spormann A.M."/>
            <person name="Op den Camp H."/>
            <person name="Overmann J."/>
            <person name="Amann R."/>
            <person name="Jetten M.S.M."/>
            <person name="Mascher T."/>
            <person name="Medema M.H."/>
            <person name="Devos D.P."/>
            <person name="Kaster A.-K."/>
            <person name="Ovreas L."/>
            <person name="Rohde M."/>
            <person name="Galperin M.Y."/>
            <person name="Jogler C."/>
        </authorList>
    </citation>
    <scope>NUCLEOTIDE SEQUENCE [LARGE SCALE GENOMIC DNA]</scope>
    <source>
        <strain evidence="4 5">Pla85_3_4</strain>
    </source>
</reference>
<evidence type="ECO:0000313" key="5">
    <source>
        <dbReference type="Proteomes" id="UP000317648"/>
    </source>
</evidence>
<dbReference type="Gene3D" id="2.30.30.40">
    <property type="entry name" value="SH3 Domains"/>
    <property type="match status" value="1"/>
</dbReference>
<dbReference type="Proteomes" id="UP000317648">
    <property type="component" value="Chromosome"/>
</dbReference>
<evidence type="ECO:0000256" key="2">
    <source>
        <dbReference type="SAM" id="Phobius"/>
    </source>
</evidence>
<proteinExistence type="predicted"/>
<feature type="transmembrane region" description="Helical" evidence="2">
    <location>
        <begin position="624"/>
        <end position="648"/>
    </location>
</feature>
<gene>
    <name evidence="4" type="ORF">Pla8534_70150</name>
</gene>
<feature type="transmembrane region" description="Helical" evidence="2">
    <location>
        <begin position="799"/>
        <end position="819"/>
    </location>
</feature>
<organism evidence="4 5">
    <name type="scientific">Lignipirellula cremea</name>
    <dbReference type="NCBI Taxonomy" id="2528010"/>
    <lineage>
        <taxon>Bacteria</taxon>
        <taxon>Pseudomonadati</taxon>
        <taxon>Planctomycetota</taxon>
        <taxon>Planctomycetia</taxon>
        <taxon>Pirellulales</taxon>
        <taxon>Pirellulaceae</taxon>
        <taxon>Lignipirellula</taxon>
    </lineage>
</organism>
<name>A0A518E4V1_9BACT</name>
<dbReference type="AlphaFoldDB" id="A0A518E4V1"/>
<dbReference type="InterPro" id="IPR019734">
    <property type="entry name" value="TPR_rpt"/>
</dbReference>
<dbReference type="Pfam" id="PF13584">
    <property type="entry name" value="BatD"/>
    <property type="match status" value="2"/>
</dbReference>
<protein>
    <submittedName>
        <fullName evidence="4">Tetratricopeptide repeat protein</fullName>
    </submittedName>
</protein>
<feature type="transmembrane region" description="Helical" evidence="2">
    <location>
        <begin position="497"/>
        <end position="515"/>
    </location>
</feature>
<dbReference type="PROSITE" id="PS50293">
    <property type="entry name" value="TPR_REGION"/>
    <property type="match status" value="1"/>
</dbReference>
<feature type="repeat" description="TPR" evidence="1">
    <location>
        <begin position="722"/>
        <end position="755"/>
    </location>
</feature>
<keyword evidence="5" id="KW-1185">Reference proteome</keyword>
<dbReference type="SMART" id="SM00028">
    <property type="entry name" value="TPR"/>
    <property type="match status" value="1"/>
</dbReference>
<dbReference type="OrthoDB" id="226310at2"/>
<evidence type="ECO:0000256" key="1">
    <source>
        <dbReference type="PROSITE-ProRule" id="PRU00339"/>
    </source>
</evidence>
<evidence type="ECO:0000256" key="3">
    <source>
        <dbReference type="SAM" id="SignalP"/>
    </source>
</evidence>